<feature type="coiled-coil region" evidence="1">
    <location>
        <begin position="221"/>
        <end position="337"/>
    </location>
</feature>
<evidence type="ECO:0000313" key="3">
    <source>
        <dbReference type="EMBL" id="EFQ36608.1"/>
    </source>
</evidence>
<reference evidence="4" key="1">
    <citation type="journal article" date="2012" name="Nat. Genet.">
        <title>Lifestyle transitions in plant pathogenic Colletotrichum fungi deciphered by genome and transcriptome analyses.</title>
        <authorList>
            <person name="O'Connell R.J."/>
            <person name="Thon M.R."/>
            <person name="Hacquard S."/>
            <person name="Amyotte S.G."/>
            <person name="Kleemann J."/>
            <person name="Torres M.F."/>
            <person name="Damm U."/>
            <person name="Buiate E.A."/>
            <person name="Epstein L."/>
            <person name="Alkan N."/>
            <person name="Altmueller J."/>
            <person name="Alvarado-Balderrama L."/>
            <person name="Bauser C.A."/>
            <person name="Becker C."/>
            <person name="Birren B.W."/>
            <person name="Chen Z."/>
            <person name="Choi J."/>
            <person name="Crouch J.A."/>
            <person name="Duvick J.P."/>
            <person name="Farman M.A."/>
            <person name="Gan P."/>
            <person name="Heiman D."/>
            <person name="Henrissat B."/>
            <person name="Howard R.J."/>
            <person name="Kabbage M."/>
            <person name="Koch C."/>
            <person name="Kracher B."/>
            <person name="Kubo Y."/>
            <person name="Law A.D."/>
            <person name="Lebrun M.-H."/>
            <person name="Lee Y.-H."/>
            <person name="Miyara I."/>
            <person name="Moore N."/>
            <person name="Neumann U."/>
            <person name="Nordstroem K."/>
            <person name="Panaccione D.G."/>
            <person name="Panstruga R."/>
            <person name="Place M."/>
            <person name="Proctor R.H."/>
            <person name="Prusky D."/>
            <person name="Rech G."/>
            <person name="Reinhardt R."/>
            <person name="Rollins J.A."/>
            <person name="Rounsley S."/>
            <person name="Schardl C.L."/>
            <person name="Schwartz D.C."/>
            <person name="Shenoy N."/>
            <person name="Shirasu K."/>
            <person name="Sikhakolli U.R."/>
            <person name="Stueber K."/>
            <person name="Sukno S.A."/>
            <person name="Sweigard J.A."/>
            <person name="Takano Y."/>
            <person name="Takahara H."/>
            <person name="Trail F."/>
            <person name="van der Does H.C."/>
            <person name="Voll L.M."/>
            <person name="Will I."/>
            <person name="Young S."/>
            <person name="Zeng Q."/>
            <person name="Zhang J."/>
            <person name="Zhou S."/>
            <person name="Dickman M.B."/>
            <person name="Schulze-Lefert P."/>
            <person name="Ver Loren van Themaat E."/>
            <person name="Ma L.-J."/>
            <person name="Vaillancourt L.J."/>
        </authorList>
    </citation>
    <scope>NUCLEOTIDE SEQUENCE [LARGE SCALE GENOMIC DNA]</scope>
    <source>
        <strain evidence="4">M1.001 / M2 / FGSC 10212</strain>
    </source>
</reference>
<proteinExistence type="predicted"/>
<dbReference type="Proteomes" id="UP000008782">
    <property type="component" value="Unassembled WGS sequence"/>
</dbReference>
<evidence type="ECO:0000256" key="2">
    <source>
        <dbReference type="SAM" id="MobiDB-lite"/>
    </source>
</evidence>
<organism evidence="4">
    <name type="scientific">Colletotrichum graminicola (strain M1.001 / M2 / FGSC 10212)</name>
    <name type="common">Maize anthracnose fungus</name>
    <name type="synonym">Glomerella graminicola</name>
    <dbReference type="NCBI Taxonomy" id="645133"/>
    <lineage>
        <taxon>Eukaryota</taxon>
        <taxon>Fungi</taxon>
        <taxon>Dikarya</taxon>
        <taxon>Ascomycota</taxon>
        <taxon>Pezizomycotina</taxon>
        <taxon>Sordariomycetes</taxon>
        <taxon>Hypocreomycetidae</taxon>
        <taxon>Glomerellales</taxon>
        <taxon>Glomerellaceae</taxon>
        <taxon>Colletotrichum</taxon>
        <taxon>Colletotrichum graminicola species complex</taxon>
    </lineage>
</organism>
<keyword evidence="1" id="KW-0175">Coiled coil</keyword>
<dbReference type="Gene3D" id="1.10.287.1490">
    <property type="match status" value="1"/>
</dbReference>
<feature type="non-terminal residue" evidence="3">
    <location>
        <position position="1"/>
    </location>
</feature>
<dbReference type="HOGENOM" id="CLU_043553_0_0_1"/>
<dbReference type="AlphaFoldDB" id="E3R0H0"/>
<feature type="region of interest" description="Disordered" evidence="2">
    <location>
        <begin position="65"/>
        <end position="133"/>
    </location>
</feature>
<accession>E3R0H0</accession>
<gene>
    <name evidence="3" type="ORF">GLRG_11753</name>
</gene>
<sequence>ILDDTARCTFESAESLATASGFSLYFQHNVLNNESVEKYRKAISISQTEDLGQLYADMRNVKRLYGGGGKVHEPRGRRHGSPPTRDRRSSPASATTASCGSTLPFETVPRDEQESPPPYDCLSEGQSPGVSSDAAAAGILAKSPRAGLAPPDYCDTERWHDVLGPFQRGCCGSEDTDMHLIASAKRKRPLTAFRQEKVWRSLLGDKSHVGNLELQSRDIELQRQDIELQRQQIEVQHQEIKLQRQQIELQRQQIELQRQEIGQLQNNVEELRRQVKSLEERDEALEEDCSNLKERGDQTDIDIDDLSTDILNLGDKCEEAVEKIADVREEFEGLKGAMEGKCGSFMDRVTEDMEERVVAHMNEMKERLRQALQ</sequence>
<keyword evidence="4" id="KW-1185">Reference proteome</keyword>
<name>E3R0H0_COLGM</name>
<dbReference type="EMBL" id="GG697445">
    <property type="protein sequence ID" value="EFQ36608.1"/>
    <property type="molecule type" value="Genomic_DNA"/>
</dbReference>
<dbReference type="GeneID" id="24417117"/>
<dbReference type="VEuPathDB" id="FungiDB:GLRG_11753"/>
<protein>
    <submittedName>
        <fullName evidence="3">Uncharacterized protein</fullName>
    </submittedName>
</protein>
<dbReference type="RefSeq" id="XP_008100628.1">
    <property type="nucleotide sequence ID" value="XM_008102437.1"/>
</dbReference>
<evidence type="ECO:0000256" key="1">
    <source>
        <dbReference type="SAM" id="Coils"/>
    </source>
</evidence>
<evidence type="ECO:0000313" key="4">
    <source>
        <dbReference type="Proteomes" id="UP000008782"/>
    </source>
</evidence>